<dbReference type="EMBL" id="FNGO01000013">
    <property type="protein sequence ID" value="SDL99532.1"/>
    <property type="molecule type" value="Genomic_DNA"/>
</dbReference>
<dbReference type="SFLD" id="SFLDS00005">
    <property type="entry name" value="Isoprenoid_Synthase_Type_I"/>
    <property type="match status" value="1"/>
</dbReference>
<evidence type="ECO:0000256" key="3">
    <source>
        <dbReference type="ARBA" id="ARBA00012439"/>
    </source>
</evidence>
<dbReference type="InterPro" id="IPR000092">
    <property type="entry name" value="Polyprenyl_synt"/>
</dbReference>
<evidence type="ECO:0000256" key="4">
    <source>
        <dbReference type="ARBA" id="ARBA00015100"/>
    </source>
</evidence>
<dbReference type="PROSITE" id="PS00723">
    <property type="entry name" value="POLYPRENYL_SYNTHASE_1"/>
    <property type="match status" value="1"/>
</dbReference>
<keyword evidence="14" id="KW-1185">Reference proteome</keyword>
<evidence type="ECO:0000256" key="12">
    <source>
        <dbReference type="RuleBase" id="RU004466"/>
    </source>
</evidence>
<dbReference type="Gene3D" id="1.10.600.10">
    <property type="entry name" value="Farnesyl Diphosphate Synthase"/>
    <property type="match status" value="1"/>
</dbReference>
<comment type="similarity">
    <text evidence="2 12">Belongs to the FPP/GGPP synthase family.</text>
</comment>
<evidence type="ECO:0000256" key="1">
    <source>
        <dbReference type="ARBA" id="ARBA00001946"/>
    </source>
</evidence>
<dbReference type="PANTHER" id="PTHR43281:SF1">
    <property type="entry name" value="FARNESYL DIPHOSPHATE SYNTHASE"/>
    <property type="match status" value="1"/>
</dbReference>
<evidence type="ECO:0000256" key="8">
    <source>
        <dbReference type="ARBA" id="ARBA00023229"/>
    </source>
</evidence>
<gene>
    <name evidence="13" type="ORF">SAMN04488692_11356</name>
</gene>
<organism evidence="13 14">
    <name type="scientific">Halarsenatibacter silvermanii</name>
    <dbReference type="NCBI Taxonomy" id="321763"/>
    <lineage>
        <taxon>Bacteria</taxon>
        <taxon>Bacillati</taxon>
        <taxon>Bacillota</taxon>
        <taxon>Clostridia</taxon>
        <taxon>Halanaerobiales</taxon>
        <taxon>Halarsenatibacteraceae</taxon>
        <taxon>Halarsenatibacter</taxon>
    </lineage>
</organism>
<dbReference type="FunFam" id="1.10.600.10:FF:000001">
    <property type="entry name" value="Geranylgeranyl diphosphate synthase"/>
    <property type="match status" value="1"/>
</dbReference>
<accession>A0A1G9PL00</accession>
<dbReference type="NCBIfam" id="NF045485">
    <property type="entry name" value="FPPsyn"/>
    <property type="match status" value="1"/>
</dbReference>
<keyword evidence="6" id="KW-0479">Metal-binding</keyword>
<dbReference type="GO" id="GO:0005737">
    <property type="term" value="C:cytoplasm"/>
    <property type="evidence" value="ECO:0007669"/>
    <property type="project" value="UniProtKB-ARBA"/>
</dbReference>
<comment type="catalytic activity">
    <reaction evidence="11">
        <text>isopentenyl diphosphate + (2E)-geranyl diphosphate = (2E,6E)-farnesyl diphosphate + diphosphate</text>
        <dbReference type="Rhea" id="RHEA:19361"/>
        <dbReference type="ChEBI" id="CHEBI:33019"/>
        <dbReference type="ChEBI" id="CHEBI:58057"/>
        <dbReference type="ChEBI" id="CHEBI:128769"/>
        <dbReference type="ChEBI" id="CHEBI:175763"/>
        <dbReference type="EC" id="2.5.1.10"/>
    </reaction>
</comment>
<comment type="cofactor">
    <cofactor evidence="1">
        <name>Mg(2+)</name>
        <dbReference type="ChEBI" id="CHEBI:18420"/>
    </cofactor>
</comment>
<evidence type="ECO:0000256" key="10">
    <source>
        <dbReference type="ARBA" id="ARBA00032873"/>
    </source>
</evidence>
<protein>
    <recommendedName>
        <fullName evidence="4">Farnesyl diphosphate synthase</fullName>
        <ecNumber evidence="3">2.5.1.10</ecNumber>
    </recommendedName>
    <alternativeName>
        <fullName evidence="10">(2E,6E)-farnesyl diphosphate synthase</fullName>
    </alternativeName>
    <alternativeName>
        <fullName evidence="9">Geranyltranstransferase</fullName>
    </alternativeName>
</protein>
<dbReference type="Pfam" id="PF00348">
    <property type="entry name" value="polyprenyl_synt"/>
    <property type="match status" value="1"/>
</dbReference>
<dbReference type="Proteomes" id="UP000199476">
    <property type="component" value="Unassembled WGS sequence"/>
</dbReference>
<evidence type="ECO:0000313" key="13">
    <source>
        <dbReference type="EMBL" id="SDL99532.1"/>
    </source>
</evidence>
<evidence type="ECO:0000256" key="11">
    <source>
        <dbReference type="ARBA" id="ARBA00049399"/>
    </source>
</evidence>
<name>A0A1G9PL00_9FIRM</name>
<dbReference type="InterPro" id="IPR053378">
    <property type="entry name" value="Prenyl_diphosphate_synthase"/>
</dbReference>
<reference evidence="13 14" key="1">
    <citation type="submission" date="2016-10" db="EMBL/GenBank/DDBJ databases">
        <authorList>
            <person name="de Groot N.N."/>
        </authorList>
    </citation>
    <scope>NUCLEOTIDE SEQUENCE [LARGE SCALE GENOMIC DNA]</scope>
    <source>
        <strain evidence="13 14">SLAS-1</strain>
    </source>
</reference>
<dbReference type="PANTHER" id="PTHR43281">
    <property type="entry name" value="FARNESYL DIPHOSPHATE SYNTHASE"/>
    <property type="match status" value="1"/>
</dbReference>
<keyword evidence="8" id="KW-0414">Isoprene biosynthesis</keyword>
<dbReference type="CDD" id="cd00685">
    <property type="entry name" value="Trans_IPPS_HT"/>
    <property type="match status" value="1"/>
</dbReference>
<proteinExistence type="inferred from homology"/>
<dbReference type="STRING" id="321763.SAMN04488692_11356"/>
<dbReference type="AlphaFoldDB" id="A0A1G9PL00"/>
<dbReference type="GO" id="GO:0016114">
    <property type="term" value="P:terpenoid biosynthetic process"/>
    <property type="evidence" value="ECO:0007669"/>
    <property type="project" value="UniProtKB-ARBA"/>
</dbReference>
<evidence type="ECO:0000256" key="7">
    <source>
        <dbReference type="ARBA" id="ARBA00022842"/>
    </source>
</evidence>
<evidence type="ECO:0000313" key="14">
    <source>
        <dbReference type="Proteomes" id="UP000199476"/>
    </source>
</evidence>
<dbReference type="GO" id="GO:0004337">
    <property type="term" value="F:(2E,6E)-farnesyl diphosphate synthase activity"/>
    <property type="evidence" value="ECO:0007669"/>
    <property type="project" value="UniProtKB-EC"/>
</dbReference>
<dbReference type="PROSITE" id="PS00444">
    <property type="entry name" value="POLYPRENYL_SYNTHASE_2"/>
    <property type="match status" value="1"/>
</dbReference>
<dbReference type="SFLD" id="SFLDG01017">
    <property type="entry name" value="Polyprenyl_Transferase_Like"/>
    <property type="match status" value="1"/>
</dbReference>
<keyword evidence="5 12" id="KW-0808">Transferase</keyword>
<evidence type="ECO:0000256" key="9">
    <source>
        <dbReference type="ARBA" id="ARBA00032380"/>
    </source>
</evidence>
<sequence>MPDKIEEELKDRADNFDEYLEELLAGLNIHPDLEDPVSYTLLAGGKRIRPILTTAVCRMLEGELRAARDFGAALEFIHTYSLIHDDLPCMDDDELRRGKKASHIVFGEARAVLAGDALQSLAFEILAGIEEIDYRSRCRLVELLASAAGPAGMVAGQALDLKAEDQDISLEELKEIHRAKTGALFRAAILGGAHCADSEEKQLLSLEEYARQLGLTFQIVDDILDVTGSEEELGKKVGGDEAGQKTTYITLLGLEEARKEARAAARSARKALSPFGERAEFLSELVNFVLERQH</sequence>
<dbReference type="GO" id="GO:0046872">
    <property type="term" value="F:metal ion binding"/>
    <property type="evidence" value="ECO:0007669"/>
    <property type="project" value="UniProtKB-KW"/>
</dbReference>
<dbReference type="EC" id="2.5.1.10" evidence="3"/>
<dbReference type="RefSeq" id="WP_089760546.1">
    <property type="nucleotide sequence ID" value="NZ_FNGO01000013.1"/>
</dbReference>
<dbReference type="InterPro" id="IPR033749">
    <property type="entry name" value="Polyprenyl_synt_CS"/>
</dbReference>
<dbReference type="InterPro" id="IPR008949">
    <property type="entry name" value="Isoprenoid_synthase_dom_sf"/>
</dbReference>
<dbReference type="SUPFAM" id="SSF48576">
    <property type="entry name" value="Terpenoid synthases"/>
    <property type="match status" value="1"/>
</dbReference>
<evidence type="ECO:0000256" key="6">
    <source>
        <dbReference type="ARBA" id="ARBA00022723"/>
    </source>
</evidence>
<evidence type="ECO:0000256" key="5">
    <source>
        <dbReference type="ARBA" id="ARBA00022679"/>
    </source>
</evidence>
<keyword evidence="7" id="KW-0460">Magnesium</keyword>
<dbReference type="OrthoDB" id="9805316at2"/>
<evidence type="ECO:0000256" key="2">
    <source>
        <dbReference type="ARBA" id="ARBA00006706"/>
    </source>
</evidence>